<comment type="caution">
    <text evidence="1">The sequence shown here is derived from an EMBL/GenBank/DDBJ whole genome shotgun (WGS) entry which is preliminary data.</text>
</comment>
<keyword evidence="2" id="KW-1185">Reference proteome</keyword>
<sequence>MAIDGVRTVTFRCAVEGAPQGSTLSIILFLLSINGLLQRLGSVDIHTRWSYGSVDDTNFSTSSKSVSQNVAVLNKAAAIAVFWAAEDSNPDLTGFSVDFDGETVHPSIFVKLGLHLLLVL</sequence>
<name>A0AAD7GQJ8_MYCRO</name>
<dbReference type="EMBL" id="JARKIE010000017">
    <property type="protein sequence ID" value="KAJ7701524.1"/>
    <property type="molecule type" value="Genomic_DNA"/>
</dbReference>
<dbReference type="AlphaFoldDB" id="A0AAD7GQJ8"/>
<evidence type="ECO:0000313" key="1">
    <source>
        <dbReference type="EMBL" id="KAJ7701524.1"/>
    </source>
</evidence>
<evidence type="ECO:0000313" key="2">
    <source>
        <dbReference type="Proteomes" id="UP001221757"/>
    </source>
</evidence>
<reference evidence="1" key="1">
    <citation type="submission" date="2023-03" db="EMBL/GenBank/DDBJ databases">
        <title>Massive genome expansion in bonnet fungi (Mycena s.s.) driven by repeated elements and novel gene families across ecological guilds.</title>
        <authorList>
            <consortium name="Lawrence Berkeley National Laboratory"/>
            <person name="Harder C.B."/>
            <person name="Miyauchi S."/>
            <person name="Viragh M."/>
            <person name="Kuo A."/>
            <person name="Thoen E."/>
            <person name="Andreopoulos B."/>
            <person name="Lu D."/>
            <person name="Skrede I."/>
            <person name="Drula E."/>
            <person name="Henrissat B."/>
            <person name="Morin E."/>
            <person name="Kohler A."/>
            <person name="Barry K."/>
            <person name="LaButti K."/>
            <person name="Morin E."/>
            <person name="Salamov A."/>
            <person name="Lipzen A."/>
            <person name="Mereny Z."/>
            <person name="Hegedus B."/>
            <person name="Baldrian P."/>
            <person name="Stursova M."/>
            <person name="Weitz H."/>
            <person name="Taylor A."/>
            <person name="Grigoriev I.V."/>
            <person name="Nagy L.G."/>
            <person name="Martin F."/>
            <person name="Kauserud H."/>
        </authorList>
    </citation>
    <scope>NUCLEOTIDE SEQUENCE</scope>
    <source>
        <strain evidence="1">CBHHK067</strain>
    </source>
</reference>
<accession>A0AAD7GQJ8</accession>
<organism evidence="1 2">
    <name type="scientific">Mycena rosella</name>
    <name type="common">Pink bonnet</name>
    <name type="synonym">Agaricus rosellus</name>
    <dbReference type="NCBI Taxonomy" id="1033263"/>
    <lineage>
        <taxon>Eukaryota</taxon>
        <taxon>Fungi</taxon>
        <taxon>Dikarya</taxon>
        <taxon>Basidiomycota</taxon>
        <taxon>Agaricomycotina</taxon>
        <taxon>Agaricomycetes</taxon>
        <taxon>Agaricomycetidae</taxon>
        <taxon>Agaricales</taxon>
        <taxon>Marasmiineae</taxon>
        <taxon>Mycenaceae</taxon>
        <taxon>Mycena</taxon>
    </lineage>
</organism>
<protein>
    <submittedName>
        <fullName evidence="1">Uncharacterized protein</fullName>
    </submittedName>
</protein>
<gene>
    <name evidence="1" type="ORF">B0H17DRAFT_1195304</name>
</gene>
<proteinExistence type="predicted"/>
<dbReference type="Proteomes" id="UP001221757">
    <property type="component" value="Unassembled WGS sequence"/>
</dbReference>